<dbReference type="EMBL" id="VDEP01000038">
    <property type="protein sequence ID" value="KAA1135673.1"/>
    <property type="molecule type" value="Genomic_DNA"/>
</dbReference>
<proteinExistence type="predicted"/>
<feature type="compositionally biased region" description="Basic residues" evidence="1">
    <location>
        <begin position="1"/>
        <end position="13"/>
    </location>
</feature>
<evidence type="ECO:0000313" key="3">
    <source>
        <dbReference type="EMBL" id="KAA1135673.1"/>
    </source>
</evidence>
<comment type="caution">
    <text evidence="2">The sequence shown here is derived from an EMBL/GenBank/DDBJ whole genome shotgun (WGS) entry which is preliminary data.</text>
</comment>
<feature type="compositionally biased region" description="Low complexity" evidence="1">
    <location>
        <begin position="65"/>
        <end position="76"/>
    </location>
</feature>
<feature type="region of interest" description="Disordered" evidence="1">
    <location>
        <begin position="1"/>
        <end position="110"/>
    </location>
</feature>
<keyword evidence="4" id="KW-1185">Reference proteome</keyword>
<feature type="compositionally biased region" description="Basic and acidic residues" evidence="1">
    <location>
        <begin position="218"/>
        <end position="227"/>
    </location>
</feature>
<name>A0A5B0MH65_PUCGR</name>
<dbReference type="AlphaFoldDB" id="A0A5B0MH65"/>
<evidence type="ECO:0000313" key="4">
    <source>
        <dbReference type="Proteomes" id="UP000324748"/>
    </source>
</evidence>
<evidence type="ECO:0000313" key="5">
    <source>
        <dbReference type="Proteomes" id="UP000325313"/>
    </source>
</evidence>
<dbReference type="Proteomes" id="UP000325313">
    <property type="component" value="Unassembled WGS sequence"/>
</dbReference>
<sequence>MARSATGRKHPARKQPYSPAHAQWEKSQRPRLRRPPISGVKNSKRKAHEGSSSNSDYDVSESEPPESVSVVLVTESNQSKRAKSNSKRNGKQPKKRCCQGKGPSTLTKTKQPEPCAIEFTFQTAGPVFPTSPDLARFPWNCTLPVPNQPASAQHSCFSKASNAQLRSILSWIGFLGPGKDRAALIKMCMAYAALIRKIPSTSANTTDGPSAPSNQPAADRDLEAAMH</sequence>
<accession>A0A5B0MH65</accession>
<feature type="region of interest" description="Disordered" evidence="1">
    <location>
        <begin position="202"/>
        <end position="227"/>
    </location>
</feature>
<protein>
    <submittedName>
        <fullName evidence="2">Uncharacterized protein</fullName>
    </submittedName>
</protein>
<dbReference type="Proteomes" id="UP000324748">
    <property type="component" value="Unassembled WGS sequence"/>
</dbReference>
<feature type="compositionally biased region" description="Polar residues" evidence="1">
    <location>
        <begin position="202"/>
        <end position="216"/>
    </location>
</feature>
<organism evidence="2 4">
    <name type="scientific">Puccinia graminis f. sp. tritici</name>
    <dbReference type="NCBI Taxonomy" id="56615"/>
    <lineage>
        <taxon>Eukaryota</taxon>
        <taxon>Fungi</taxon>
        <taxon>Dikarya</taxon>
        <taxon>Basidiomycota</taxon>
        <taxon>Pucciniomycotina</taxon>
        <taxon>Pucciniomycetes</taxon>
        <taxon>Pucciniales</taxon>
        <taxon>Pucciniaceae</taxon>
        <taxon>Puccinia</taxon>
    </lineage>
</organism>
<evidence type="ECO:0000256" key="1">
    <source>
        <dbReference type="SAM" id="MobiDB-lite"/>
    </source>
</evidence>
<feature type="compositionally biased region" description="Basic residues" evidence="1">
    <location>
        <begin position="80"/>
        <end position="98"/>
    </location>
</feature>
<evidence type="ECO:0000313" key="2">
    <source>
        <dbReference type="EMBL" id="KAA1076275.1"/>
    </source>
</evidence>
<gene>
    <name evidence="2" type="ORF">PGT21_000593</name>
    <name evidence="3" type="ORF">PGTUg99_030238</name>
</gene>
<dbReference type="EMBL" id="VSWC01000145">
    <property type="protein sequence ID" value="KAA1076275.1"/>
    <property type="molecule type" value="Genomic_DNA"/>
</dbReference>
<reference evidence="4 5" key="1">
    <citation type="submission" date="2019-05" db="EMBL/GenBank/DDBJ databases">
        <title>Emergence of the Ug99 lineage of the wheat stem rust pathogen through somatic hybridization.</title>
        <authorList>
            <person name="Li F."/>
            <person name="Upadhyaya N.M."/>
            <person name="Sperschneider J."/>
            <person name="Matny O."/>
            <person name="Nguyen-Phuc H."/>
            <person name="Mago R."/>
            <person name="Raley C."/>
            <person name="Miller M.E."/>
            <person name="Silverstein K.A.T."/>
            <person name="Henningsen E."/>
            <person name="Hirsch C.D."/>
            <person name="Visser B."/>
            <person name="Pretorius Z.A."/>
            <person name="Steffenson B.J."/>
            <person name="Schwessinger B."/>
            <person name="Dodds P.N."/>
            <person name="Figueroa M."/>
        </authorList>
    </citation>
    <scope>NUCLEOTIDE SEQUENCE [LARGE SCALE GENOMIC DNA]</scope>
    <source>
        <strain evidence="2">21-0</strain>
        <strain evidence="3 5">Ug99</strain>
    </source>
</reference>